<sequence length="241" mass="25552">MFAVAALELAVGAGLLALLGTDVTFAYVGGALMLSSALLFWLGMRFAMRAARARALRQRAVVGTAQVLSARQTGVSVNDQPQVALDLRVTAPGHGTYDTTVKDYVPFIALGLLSNGRPLSVRVDPLDRRQILIDWEFVHTASAPEIRQALPPEPWALAAGVPGTARVLSAEFAGSLDEQARPVYSVQLLIQVPAHPPVAAPAVLAVPLERVDAMRPGGVIPVKVDPSDPHKFAADWGVRSS</sequence>
<keyword evidence="1" id="KW-0812">Transmembrane</keyword>
<evidence type="ECO:0000256" key="1">
    <source>
        <dbReference type="SAM" id="Phobius"/>
    </source>
</evidence>
<evidence type="ECO:0000313" key="2">
    <source>
        <dbReference type="EMBL" id="GAA2328460.1"/>
    </source>
</evidence>
<reference evidence="2 3" key="1">
    <citation type="journal article" date="2019" name="Int. J. Syst. Evol. Microbiol.">
        <title>The Global Catalogue of Microorganisms (GCM) 10K type strain sequencing project: providing services to taxonomists for standard genome sequencing and annotation.</title>
        <authorList>
            <consortium name="The Broad Institute Genomics Platform"/>
            <consortium name="The Broad Institute Genome Sequencing Center for Infectious Disease"/>
            <person name="Wu L."/>
            <person name="Ma J."/>
        </authorList>
    </citation>
    <scope>NUCLEOTIDE SEQUENCE [LARGE SCALE GENOMIC DNA]</scope>
    <source>
        <strain evidence="2 3">JCM 3272</strain>
    </source>
</reference>
<evidence type="ECO:0000313" key="3">
    <source>
        <dbReference type="Proteomes" id="UP001501444"/>
    </source>
</evidence>
<organism evidence="2 3">
    <name type="scientific">Dactylosporangium salmoneum</name>
    <dbReference type="NCBI Taxonomy" id="53361"/>
    <lineage>
        <taxon>Bacteria</taxon>
        <taxon>Bacillati</taxon>
        <taxon>Actinomycetota</taxon>
        <taxon>Actinomycetes</taxon>
        <taxon>Micromonosporales</taxon>
        <taxon>Micromonosporaceae</taxon>
        <taxon>Dactylosporangium</taxon>
    </lineage>
</organism>
<proteinExistence type="predicted"/>
<accession>A0ABN3FEF0</accession>
<feature type="transmembrane region" description="Helical" evidence="1">
    <location>
        <begin position="27"/>
        <end position="48"/>
    </location>
</feature>
<gene>
    <name evidence="2" type="ORF">GCM10010170_005100</name>
</gene>
<dbReference type="EMBL" id="BAAARV010000004">
    <property type="protein sequence ID" value="GAA2328460.1"/>
    <property type="molecule type" value="Genomic_DNA"/>
</dbReference>
<dbReference type="Proteomes" id="UP001501444">
    <property type="component" value="Unassembled WGS sequence"/>
</dbReference>
<evidence type="ECO:0008006" key="4">
    <source>
        <dbReference type="Google" id="ProtNLM"/>
    </source>
</evidence>
<keyword evidence="3" id="KW-1185">Reference proteome</keyword>
<comment type="caution">
    <text evidence="2">The sequence shown here is derived from an EMBL/GenBank/DDBJ whole genome shotgun (WGS) entry which is preliminary data.</text>
</comment>
<keyword evidence="1" id="KW-0472">Membrane</keyword>
<protein>
    <recommendedName>
        <fullName evidence="4">DUF58 domain-containing protein</fullName>
    </recommendedName>
</protein>
<name>A0ABN3FEF0_9ACTN</name>
<keyword evidence="1" id="KW-1133">Transmembrane helix</keyword>